<dbReference type="PANTHER" id="PTHR48021">
    <property type="match status" value="1"/>
</dbReference>
<organism evidence="7 8">
    <name type="scientific">Rhamnusium bicolor</name>
    <dbReference type="NCBI Taxonomy" id="1586634"/>
    <lineage>
        <taxon>Eukaryota</taxon>
        <taxon>Metazoa</taxon>
        <taxon>Ecdysozoa</taxon>
        <taxon>Arthropoda</taxon>
        <taxon>Hexapoda</taxon>
        <taxon>Insecta</taxon>
        <taxon>Pterygota</taxon>
        <taxon>Neoptera</taxon>
        <taxon>Endopterygota</taxon>
        <taxon>Coleoptera</taxon>
        <taxon>Polyphaga</taxon>
        <taxon>Cucujiformia</taxon>
        <taxon>Chrysomeloidea</taxon>
        <taxon>Cerambycidae</taxon>
        <taxon>Lepturinae</taxon>
        <taxon>Rhagiini</taxon>
        <taxon>Rhamnusium</taxon>
    </lineage>
</organism>
<comment type="subcellular location">
    <subcellularLocation>
        <location evidence="1">Membrane</location>
        <topology evidence="1">Multi-pass membrane protein</topology>
    </subcellularLocation>
</comment>
<feature type="transmembrane region" description="Helical" evidence="5">
    <location>
        <begin position="98"/>
        <end position="118"/>
    </location>
</feature>
<dbReference type="InterPro" id="IPR036259">
    <property type="entry name" value="MFS_trans_sf"/>
</dbReference>
<dbReference type="PANTHER" id="PTHR48021:SF68">
    <property type="entry name" value="MAJOR FACILITATOR SUPERFAMILY (MFS) PROFILE DOMAIN-CONTAINING PROTEIN"/>
    <property type="match status" value="1"/>
</dbReference>
<dbReference type="PROSITE" id="PS50850">
    <property type="entry name" value="MFS"/>
    <property type="match status" value="1"/>
</dbReference>
<dbReference type="Pfam" id="PF00083">
    <property type="entry name" value="Sugar_tr"/>
    <property type="match status" value="1"/>
</dbReference>
<feature type="transmembrane region" description="Helical" evidence="5">
    <location>
        <begin position="130"/>
        <end position="149"/>
    </location>
</feature>
<keyword evidence="3 5" id="KW-1133">Transmembrane helix</keyword>
<dbReference type="AlphaFoldDB" id="A0AAV8XL95"/>
<feature type="transmembrane region" description="Helical" evidence="5">
    <location>
        <begin position="75"/>
        <end position="92"/>
    </location>
</feature>
<evidence type="ECO:0000256" key="3">
    <source>
        <dbReference type="ARBA" id="ARBA00022989"/>
    </source>
</evidence>
<proteinExistence type="predicted"/>
<protein>
    <recommendedName>
        <fullName evidence="6">Major facilitator superfamily (MFS) profile domain-containing protein</fullName>
    </recommendedName>
</protein>
<evidence type="ECO:0000256" key="4">
    <source>
        <dbReference type="ARBA" id="ARBA00023136"/>
    </source>
</evidence>
<evidence type="ECO:0000259" key="6">
    <source>
        <dbReference type="PROSITE" id="PS50850"/>
    </source>
</evidence>
<keyword evidence="2 5" id="KW-0812">Transmembrane</keyword>
<dbReference type="InterPro" id="IPR020846">
    <property type="entry name" value="MFS_dom"/>
</dbReference>
<feature type="non-terminal residue" evidence="7">
    <location>
        <position position="1"/>
    </location>
</feature>
<keyword evidence="8" id="KW-1185">Reference proteome</keyword>
<dbReference type="Gene3D" id="1.20.1250.20">
    <property type="entry name" value="MFS general substrate transporter like domains"/>
    <property type="match status" value="1"/>
</dbReference>
<dbReference type="GO" id="GO:0022857">
    <property type="term" value="F:transmembrane transporter activity"/>
    <property type="evidence" value="ECO:0007669"/>
    <property type="project" value="InterPro"/>
</dbReference>
<dbReference type="GO" id="GO:0016020">
    <property type="term" value="C:membrane"/>
    <property type="evidence" value="ECO:0007669"/>
    <property type="project" value="UniProtKB-SubCell"/>
</dbReference>
<feature type="domain" description="Major facilitator superfamily (MFS) profile" evidence="6">
    <location>
        <begin position="1"/>
        <end position="279"/>
    </location>
</feature>
<reference evidence="7" key="1">
    <citation type="journal article" date="2023" name="Insect Mol. Biol.">
        <title>Genome sequencing provides insights into the evolution of gene families encoding plant cell wall-degrading enzymes in longhorned beetles.</title>
        <authorList>
            <person name="Shin N.R."/>
            <person name="Okamura Y."/>
            <person name="Kirsch R."/>
            <person name="Pauchet Y."/>
        </authorList>
    </citation>
    <scope>NUCLEOTIDE SEQUENCE</scope>
    <source>
        <strain evidence="7">RBIC_L_NR</strain>
    </source>
</reference>
<dbReference type="SUPFAM" id="SSF103473">
    <property type="entry name" value="MFS general substrate transporter"/>
    <property type="match status" value="1"/>
</dbReference>
<accession>A0AAV8XL95</accession>
<evidence type="ECO:0000256" key="1">
    <source>
        <dbReference type="ARBA" id="ARBA00004141"/>
    </source>
</evidence>
<dbReference type="InterPro" id="IPR005828">
    <property type="entry name" value="MFS_sugar_transport-like"/>
</dbReference>
<gene>
    <name evidence="7" type="ORF">NQ314_011167</name>
</gene>
<feature type="transmembrane region" description="Helical" evidence="5">
    <location>
        <begin position="43"/>
        <end position="63"/>
    </location>
</feature>
<dbReference type="PROSITE" id="PS00217">
    <property type="entry name" value="SUGAR_TRANSPORT_2"/>
    <property type="match status" value="1"/>
</dbReference>
<evidence type="ECO:0000313" key="8">
    <source>
        <dbReference type="Proteomes" id="UP001162156"/>
    </source>
</evidence>
<sequence length="279" mass="30726">TLVALGPLLLTVGLGMTSGYSAILLPQLLSETNGTLSIDPEQASWIASMAALPMATGCIFGGILTENLGRRSTHMLTCIPSIIGWLVISFAINTRMILTGRFITGFCVGMLAPATGVYIGETSEPRYRGFLLAGISFAVSLGLFLSHLLGTFLHWQTTAVICSSMPAISLILMLFVPESPFWLAQKGQLVKAEKSFYWCRGSSETAKKELTIILERQNLQSQEIERTLLEKFRELLVPEFFKPLGIITVYIVANQWAGVNAITFLHGIYHEGNHRRWSK</sequence>
<dbReference type="InterPro" id="IPR050549">
    <property type="entry name" value="MFS_Trehalose_Transporter"/>
</dbReference>
<dbReference type="InterPro" id="IPR005829">
    <property type="entry name" value="Sugar_transporter_CS"/>
</dbReference>
<feature type="transmembrane region" description="Helical" evidence="5">
    <location>
        <begin position="155"/>
        <end position="176"/>
    </location>
</feature>
<keyword evidence="4 5" id="KW-0472">Membrane</keyword>
<evidence type="ECO:0000256" key="2">
    <source>
        <dbReference type="ARBA" id="ARBA00022692"/>
    </source>
</evidence>
<evidence type="ECO:0000256" key="5">
    <source>
        <dbReference type="SAM" id="Phobius"/>
    </source>
</evidence>
<name>A0AAV8XL95_9CUCU</name>
<evidence type="ECO:0000313" key="7">
    <source>
        <dbReference type="EMBL" id="KAJ8939309.1"/>
    </source>
</evidence>
<dbReference type="EMBL" id="JANEYF010003098">
    <property type="protein sequence ID" value="KAJ8939309.1"/>
    <property type="molecule type" value="Genomic_DNA"/>
</dbReference>
<comment type="caution">
    <text evidence="7">The sequence shown here is derived from an EMBL/GenBank/DDBJ whole genome shotgun (WGS) entry which is preliminary data.</text>
</comment>
<dbReference type="Proteomes" id="UP001162156">
    <property type="component" value="Unassembled WGS sequence"/>
</dbReference>